<dbReference type="InterPro" id="IPR036388">
    <property type="entry name" value="WH-like_DNA-bd_sf"/>
</dbReference>
<comment type="caution">
    <text evidence="2">The sequence shown here is derived from an EMBL/GenBank/DDBJ whole genome shotgun (WGS) entry which is preliminary data.</text>
</comment>
<protein>
    <submittedName>
        <fullName evidence="2">ROK family protein</fullName>
    </submittedName>
</protein>
<gene>
    <name evidence="2" type="ORF">G4H13_13135</name>
</gene>
<dbReference type="Gene3D" id="1.10.10.10">
    <property type="entry name" value="Winged helix-like DNA-binding domain superfamily/Winged helix DNA-binding domain"/>
    <property type="match status" value="1"/>
</dbReference>
<dbReference type="InterPro" id="IPR043129">
    <property type="entry name" value="ATPase_NBD"/>
</dbReference>
<dbReference type="InterPro" id="IPR049874">
    <property type="entry name" value="ROK_cs"/>
</dbReference>
<reference evidence="2" key="1">
    <citation type="submission" date="2020-02" db="EMBL/GenBank/DDBJ databases">
        <title>A new Streptomyces sp. for controlling soil-borne diseases.</title>
        <authorList>
            <person name="Li X."/>
            <person name="Tian Y."/>
            <person name="Gao K."/>
        </authorList>
    </citation>
    <scope>NUCLEOTIDE SEQUENCE [LARGE SCALE GENOMIC DNA]</scope>
    <source>
        <strain evidence="2">0250</strain>
    </source>
</reference>
<dbReference type="InterPro" id="IPR036390">
    <property type="entry name" value="WH_DNA-bd_sf"/>
</dbReference>
<evidence type="ECO:0000256" key="1">
    <source>
        <dbReference type="ARBA" id="ARBA00006479"/>
    </source>
</evidence>
<dbReference type="PROSITE" id="PS01125">
    <property type="entry name" value="ROK"/>
    <property type="match status" value="1"/>
</dbReference>
<name>A0A6G4ADM8_9ACTN</name>
<evidence type="ECO:0000313" key="2">
    <source>
        <dbReference type="EMBL" id="NEW71320.1"/>
    </source>
</evidence>
<dbReference type="Pfam" id="PF13412">
    <property type="entry name" value="HTH_24"/>
    <property type="match status" value="1"/>
</dbReference>
<organism evidence="2 3">
    <name type="scientific">Streptomyces rhizosphaericus</name>
    <dbReference type="NCBI Taxonomy" id="114699"/>
    <lineage>
        <taxon>Bacteria</taxon>
        <taxon>Bacillati</taxon>
        <taxon>Actinomycetota</taxon>
        <taxon>Actinomycetes</taxon>
        <taxon>Kitasatosporales</taxon>
        <taxon>Streptomycetaceae</taxon>
        <taxon>Streptomyces</taxon>
        <taxon>Streptomyces violaceusniger group</taxon>
    </lineage>
</organism>
<evidence type="ECO:0000313" key="3">
    <source>
        <dbReference type="Proteomes" id="UP000476310"/>
    </source>
</evidence>
<dbReference type="Pfam" id="PF00480">
    <property type="entry name" value="ROK"/>
    <property type="match status" value="1"/>
</dbReference>
<dbReference type="AlphaFoldDB" id="A0A6G4ADM8"/>
<dbReference type="PANTHER" id="PTHR18964">
    <property type="entry name" value="ROK (REPRESSOR, ORF, KINASE) FAMILY"/>
    <property type="match status" value="1"/>
</dbReference>
<keyword evidence="3" id="KW-1185">Reference proteome</keyword>
<dbReference type="EMBL" id="JAAIKT010000012">
    <property type="protein sequence ID" value="NEW71320.1"/>
    <property type="molecule type" value="Genomic_DNA"/>
</dbReference>
<dbReference type="SUPFAM" id="SSF53067">
    <property type="entry name" value="Actin-like ATPase domain"/>
    <property type="match status" value="1"/>
</dbReference>
<dbReference type="Gene3D" id="3.30.420.40">
    <property type="match status" value="2"/>
</dbReference>
<dbReference type="InterPro" id="IPR000600">
    <property type="entry name" value="ROK"/>
</dbReference>
<accession>A0A6G4ADM8</accession>
<proteinExistence type="inferred from homology"/>
<dbReference type="Proteomes" id="UP000476310">
    <property type="component" value="Unassembled WGS sequence"/>
</dbReference>
<comment type="similarity">
    <text evidence="1">Belongs to the ROK (NagC/XylR) family.</text>
</comment>
<dbReference type="PANTHER" id="PTHR18964:SF149">
    <property type="entry name" value="BIFUNCTIONAL UDP-N-ACETYLGLUCOSAMINE 2-EPIMERASE_N-ACETYLMANNOSAMINE KINASE"/>
    <property type="match status" value="1"/>
</dbReference>
<dbReference type="RefSeq" id="WP_164427042.1">
    <property type="nucleotide sequence ID" value="NZ_JAAIKT010000012.1"/>
</dbReference>
<sequence>MLVGMHPHQDGPLARLRRGHEDLVLDLLRKHGPLSRAELGRHSGLSRTTLSDIVTELIESGAVVATAPGTAPRRRGRPVEALTLNPSAGQAIGIDFARRAVHVSAVNVAHEVIGSASEPHDPGLPWEGRIALAERLVGTLADGALRLGALNAIGVGVVGPVEDSDAGPDAGPAQPWPSADLPALLRKRFEAPVLVDNNTRLAALAEATWGAAAGGQDVLYLRLSHGVGGGLVVAGALHRGAYGLSGEFGHIAVESGDGRCSCGATGCLETVASVGAVLTAYRRAGGHADGLAALLGALEAGDPVALRTLEAAGTHIGTVLAAVCNAIGPGVIVLGGELAAAGPPLFEPVERALRAHIMPISRDRVDLRPATLGEAGGALGGIALVLRESPLLSHYPARPG</sequence>
<dbReference type="SUPFAM" id="SSF46785">
    <property type="entry name" value="Winged helix' DNA-binding domain"/>
    <property type="match status" value="1"/>
</dbReference>